<dbReference type="InterPro" id="IPR010734">
    <property type="entry name" value="Copine_C"/>
</dbReference>
<evidence type="ECO:0000259" key="1">
    <source>
        <dbReference type="Pfam" id="PF07002"/>
    </source>
</evidence>
<dbReference type="GO" id="GO:0071277">
    <property type="term" value="P:cellular response to calcium ion"/>
    <property type="evidence" value="ECO:0007669"/>
    <property type="project" value="TreeGrafter"/>
</dbReference>
<dbReference type="Pfam" id="PF07002">
    <property type="entry name" value="Copine"/>
    <property type="match status" value="1"/>
</dbReference>
<protein>
    <recommendedName>
        <fullName evidence="1">Copine C-terminal domain-containing protein</fullName>
    </recommendedName>
</protein>
<name>I3SR80_LOTJA</name>
<evidence type="ECO:0000313" key="2">
    <source>
        <dbReference type="EMBL" id="AFK42772.1"/>
    </source>
</evidence>
<accession>I3SR80</accession>
<sequence length="66" mass="7471">MEQILDADKGDRLESSYGRIASRDIVQFVPFRDVQSGEISVVQALLAELPTQFLAYMRSRDIQPSL</sequence>
<dbReference type="AlphaFoldDB" id="I3SR80"/>
<proteinExistence type="evidence at transcript level"/>
<organism evidence="2">
    <name type="scientific">Lotus japonicus</name>
    <name type="common">Lotus corniculatus var. japonicus</name>
    <dbReference type="NCBI Taxonomy" id="34305"/>
    <lineage>
        <taxon>Eukaryota</taxon>
        <taxon>Viridiplantae</taxon>
        <taxon>Streptophyta</taxon>
        <taxon>Embryophyta</taxon>
        <taxon>Tracheophyta</taxon>
        <taxon>Spermatophyta</taxon>
        <taxon>Magnoliopsida</taxon>
        <taxon>eudicotyledons</taxon>
        <taxon>Gunneridae</taxon>
        <taxon>Pentapetalae</taxon>
        <taxon>rosids</taxon>
        <taxon>fabids</taxon>
        <taxon>Fabales</taxon>
        <taxon>Fabaceae</taxon>
        <taxon>Papilionoideae</taxon>
        <taxon>50 kb inversion clade</taxon>
        <taxon>NPAAA clade</taxon>
        <taxon>Hologalegina</taxon>
        <taxon>robinioid clade</taxon>
        <taxon>Loteae</taxon>
        <taxon>Lotus</taxon>
    </lineage>
</organism>
<dbReference type="EMBL" id="BT142978">
    <property type="protein sequence ID" value="AFK42772.1"/>
    <property type="molecule type" value="mRNA"/>
</dbReference>
<dbReference type="PANTHER" id="PTHR10857:SF106">
    <property type="entry name" value="C2 DOMAIN-CONTAINING PROTEIN"/>
    <property type="match status" value="1"/>
</dbReference>
<dbReference type="PANTHER" id="PTHR10857">
    <property type="entry name" value="COPINE"/>
    <property type="match status" value="1"/>
</dbReference>
<dbReference type="GO" id="GO:0005886">
    <property type="term" value="C:plasma membrane"/>
    <property type="evidence" value="ECO:0007669"/>
    <property type="project" value="TreeGrafter"/>
</dbReference>
<reference evidence="2" key="1">
    <citation type="submission" date="2012-05" db="EMBL/GenBank/DDBJ databases">
        <authorList>
            <person name="Krishnakumar V."/>
            <person name="Cheung F."/>
            <person name="Xiao Y."/>
            <person name="Chan A."/>
            <person name="Moskal W.A."/>
            <person name="Town C.D."/>
        </authorList>
    </citation>
    <scope>NUCLEOTIDE SEQUENCE</scope>
</reference>
<feature type="domain" description="Copine C-terminal" evidence="1">
    <location>
        <begin position="5"/>
        <end position="64"/>
    </location>
</feature>
<dbReference type="InterPro" id="IPR045052">
    <property type="entry name" value="Copine"/>
</dbReference>
<dbReference type="GO" id="GO:0005544">
    <property type="term" value="F:calcium-dependent phospholipid binding"/>
    <property type="evidence" value="ECO:0007669"/>
    <property type="project" value="InterPro"/>
</dbReference>